<name>A0AAG5DAC7_ANOAO</name>
<dbReference type="EnsemblMetazoa" id="ENSAATROPT008664">
    <property type="protein sequence ID" value="ENSAATROPP007809"/>
    <property type="gene ID" value="ENSAATROPG007053"/>
</dbReference>
<keyword evidence="1" id="KW-0175">Coiled coil</keyword>
<dbReference type="Proteomes" id="UP000075880">
    <property type="component" value="Unassembled WGS sequence"/>
</dbReference>
<keyword evidence="4" id="KW-1185">Reference proteome</keyword>
<dbReference type="Gene3D" id="1.20.5.340">
    <property type="match status" value="1"/>
</dbReference>
<organism evidence="3 4">
    <name type="scientific">Anopheles atroparvus</name>
    <name type="common">European mosquito</name>
    <dbReference type="NCBI Taxonomy" id="41427"/>
    <lineage>
        <taxon>Eukaryota</taxon>
        <taxon>Metazoa</taxon>
        <taxon>Ecdysozoa</taxon>
        <taxon>Arthropoda</taxon>
        <taxon>Hexapoda</taxon>
        <taxon>Insecta</taxon>
        <taxon>Pterygota</taxon>
        <taxon>Neoptera</taxon>
        <taxon>Endopterygota</taxon>
        <taxon>Diptera</taxon>
        <taxon>Nematocera</taxon>
        <taxon>Culicoidea</taxon>
        <taxon>Culicidae</taxon>
        <taxon>Anophelinae</taxon>
        <taxon>Anopheles</taxon>
    </lineage>
</organism>
<feature type="region of interest" description="Disordered" evidence="2">
    <location>
        <begin position="471"/>
        <end position="575"/>
    </location>
</feature>
<evidence type="ECO:0000313" key="3">
    <source>
        <dbReference type="EnsemblMetazoa" id="ENSAATROPP007809"/>
    </source>
</evidence>
<feature type="compositionally biased region" description="Low complexity" evidence="2">
    <location>
        <begin position="487"/>
        <end position="499"/>
    </location>
</feature>
<evidence type="ECO:0000256" key="2">
    <source>
        <dbReference type="SAM" id="MobiDB-lite"/>
    </source>
</evidence>
<accession>A0AAG5DAC7</accession>
<reference evidence="3" key="1">
    <citation type="submission" date="2024-04" db="UniProtKB">
        <authorList>
            <consortium name="EnsemblMetazoa"/>
        </authorList>
    </citation>
    <scope>IDENTIFICATION</scope>
    <source>
        <strain evidence="3">EBRO</strain>
    </source>
</reference>
<feature type="region of interest" description="Disordered" evidence="2">
    <location>
        <begin position="1"/>
        <end position="50"/>
    </location>
</feature>
<feature type="compositionally biased region" description="Basic and acidic residues" evidence="2">
    <location>
        <begin position="1"/>
        <end position="11"/>
    </location>
</feature>
<protein>
    <submittedName>
        <fullName evidence="3">Uncharacterized protein</fullName>
    </submittedName>
</protein>
<evidence type="ECO:0000313" key="4">
    <source>
        <dbReference type="Proteomes" id="UP000075880"/>
    </source>
</evidence>
<sequence>MDAAGDGDKKSAVATESFPEGGECFPATEKGVRIGLTDSPPVEGSILPEQPDDASLNPQLLDQLNEQFAKQVQLAVNEGMDDTFKNVTPHSVADVETLKQPERVHFSTPESQAISSSSFHSIVSDGSVSNFTGSAQPLLEGIDTIQKHSETETEYVRTLQQELSELRAQLHDKRVHGNIHRSSELTALNGGGEWDRADTGKALLGLRGACEELLQTTARVCGAGEALGGCHDESGTLRYEDDDELIEAMRACGEMLCRRLTELPAACALEQDEGIGSATVSRLEDCSDVAIQRELHAEAVVCQLVEQLKRLLGKDSNNSASQSLSSLSLGLDEGCTLQGLIDDLKKEIETKDLVLRDRHGELERLHQELASRERQLDQCRARQETIDGEKITLQKKIAGLEETADDQGRVIAMLNMEKSKLVQQVEDLKETLQQYRDNLQQTSEEKVAIEDECKNQLVTISNLRVALEETKRNGSSSVSFFSGLRYSQSPSTTSSPLPSHAAHRIGHHSYWPSGTGSDKDDAVALSIEPTPQQQLAQTTSNSATTNPATTTSPSPNAPNSAASGSPAGNGTTGPTDYWTAIGRALFSGFDS</sequence>
<feature type="compositionally biased region" description="Low complexity" evidence="2">
    <location>
        <begin position="538"/>
        <end position="575"/>
    </location>
</feature>
<feature type="coiled-coil region" evidence="1">
    <location>
        <begin position="411"/>
        <end position="452"/>
    </location>
</feature>
<proteinExistence type="predicted"/>
<dbReference type="AlphaFoldDB" id="A0AAG5DAC7"/>
<evidence type="ECO:0000256" key="1">
    <source>
        <dbReference type="SAM" id="Coils"/>
    </source>
</evidence>